<organism evidence="1 2">
    <name type="scientific">Moelleriella libera RCEF 2490</name>
    <dbReference type="NCBI Taxonomy" id="1081109"/>
    <lineage>
        <taxon>Eukaryota</taxon>
        <taxon>Fungi</taxon>
        <taxon>Dikarya</taxon>
        <taxon>Ascomycota</taxon>
        <taxon>Pezizomycotina</taxon>
        <taxon>Sordariomycetes</taxon>
        <taxon>Hypocreomycetidae</taxon>
        <taxon>Hypocreales</taxon>
        <taxon>Clavicipitaceae</taxon>
        <taxon>Moelleriella</taxon>
    </lineage>
</organism>
<dbReference type="OrthoDB" id="6359816at2759"/>
<protein>
    <recommendedName>
        <fullName evidence="3">BTB/POZ fold protein</fullName>
    </recommendedName>
</protein>
<evidence type="ECO:0000313" key="2">
    <source>
        <dbReference type="Proteomes" id="UP000078544"/>
    </source>
</evidence>
<dbReference type="PANTHER" id="PTHR47843">
    <property type="entry name" value="BTB DOMAIN-CONTAINING PROTEIN-RELATED"/>
    <property type="match status" value="1"/>
</dbReference>
<gene>
    <name evidence="1" type="ORF">AAL_07244</name>
</gene>
<dbReference type="Proteomes" id="UP000078544">
    <property type="component" value="Unassembled WGS sequence"/>
</dbReference>
<keyword evidence="2" id="KW-1185">Reference proteome</keyword>
<dbReference type="AlphaFoldDB" id="A0A167XWI0"/>
<sequence length="300" mass="34153">MEKEQAQTHFSASGVIRFCVGNSFRYVHESVLRQHGILANPPRKLTNKDFEHENIGVFELFVEFLYTGDYNPSSQKKSEGNNILFEALRKAQPRRDDEPEKMADYALASASSYMQTEDKLIALADQGDIQIRNYRHTLRAIMNETDPSGSCICGSEEVAESAENVHQPGAECLFHAHLYELGCRLTVPALQEVALSKMRKALRRVAIDKKKGLEQLLALLYHIYDVPPGNMECSYRLRELVATYLAGRIELLYVEQEFFWLLSKLPLLARDVLKPFAQIGFEELCAERLTPSVQVMIHDV</sequence>
<dbReference type="EMBL" id="AZGY01000021">
    <property type="protein sequence ID" value="KZZ90558.1"/>
    <property type="molecule type" value="Genomic_DNA"/>
</dbReference>
<proteinExistence type="predicted"/>
<accession>A0A167XWI0</accession>
<reference evidence="1 2" key="1">
    <citation type="journal article" date="2016" name="Genome Biol. Evol.">
        <title>Divergent and convergent evolution of fungal pathogenicity.</title>
        <authorList>
            <person name="Shang Y."/>
            <person name="Xiao G."/>
            <person name="Zheng P."/>
            <person name="Cen K."/>
            <person name="Zhan S."/>
            <person name="Wang C."/>
        </authorList>
    </citation>
    <scope>NUCLEOTIDE SEQUENCE [LARGE SCALE GENOMIC DNA]</scope>
    <source>
        <strain evidence="1 2">RCEF 2490</strain>
    </source>
</reference>
<evidence type="ECO:0000313" key="1">
    <source>
        <dbReference type="EMBL" id="KZZ90558.1"/>
    </source>
</evidence>
<comment type="caution">
    <text evidence="1">The sequence shown here is derived from an EMBL/GenBank/DDBJ whole genome shotgun (WGS) entry which is preliminary data.</text>
</comment>
<name>A0A167XWI0_9HYPO</name>
<evidence type="ECO:0008006" key="3">
    <source>
        <dbReference type="Google" id="ProtNLM"/>
    </source>
</evidence>